<dbReference type="AlphaFoldDB" id="A0A183PRR6"/>
<organism evidence="1 2">
    <name type="scientific">Schistosoma mattheei</name>
    <dbReference type="NCBI Taxonomy" id="31246"/>
    <lineage>
        <taxon>Eukaryota</taxon>
        <taxon>Metazoa</taxon>
        <taxon>Spiralia</taxon>
        <taxon>Lophotrochozoa</taxon>
        <taxon>Platyhelminthes</taxon>
        <taxon>Trematoda</taxon>
        <taxon>Digenea</taxon>
        <taxon>Strigeidida</taxon>
        <taxon>Schistosomatoidea</taxon>
        <taxon>Schistosomatidae</taxon>
        <taxon>Schistosoma</taxon>
    </lineage>
</organism>
<protein>
    <submittedName>
        <fullName evidence="1">Uncharacterized protein</fullName>
    </submittedName>
</protein>
<proteinExistence type="predicted"/>
<name>A0A183PRR6_9TREM</name>
<dbReference type="PANTHER" id="PTHR33327:SF3">
    <property type="entry name" value="RNA-DIRECTED DNA POLYMERASE"/>
    <property type="match status" value="1"/>
</dbReference>
<sequence>MFTIDVSEPYETLKRSIFKRGDPTDRQRLDQLLNNIDLQHGSATDMFQRMREVIGQRTLDDDLFKQIFLSKLPQNVQAMLVSFQNDALDELSASADRILEITESSDAEVFSVKEKLQTTQNDITKLCHKLTRYLKFRNNRERPHTHLEEAFHVSDLSLGQERRKTPTGAGIITSMERLPEIVENPALFPTQNRPTRKVIRET</sequence>
<dbReference type="STRING" id="31246.A0A183PRR6"/>
<evidence type="ECO:0000313" key="2">
    <source>
        <dbReference type="Proteomes" id="UP000269396"/>
    </source>
</evidence>
<gene>
    <name evidence="1" type="ORF">SMTD_LOCUS17052</name>
</gene>
<dbReference type="Proteomes" id="UP000269396">
    <property type="component" value="Unassembled WGS sequence"/>
</dbReference>
<accession>A0A183PRR6</accession>
<evidence type="ECO:0000313" key="1">
    <source>
        <dbReference type="EMBL" id="VDP73061.1"/>
    </source>
</evidence>
<feature type="non-terminal residue" evidence="1">
    <location>
        <position position="202"/>
    </location>
</feature>
<dbReference type="EMBL" id="UZAL01038123">
    <property type="protein sequence ID" value="VDP73061.1"/>
    <property type="molecule type" value="Genomic_DNA"/>
</dbReference>
<dbReference type="PANTHER" id="PTHR33327">
    <property type="entry name" value="ENDONUCLEASE"/>
    <property type="match status" value="1"/>
</dbReference>
<keyword evidence="2" id="KW-1185">Reference proteome</keyword>
<reference evidence="1 2" key="1">
    <citation type="submission" date="2018-11" db="EMBL/GenBank/DDBJ databases">
        <authorList>
            <consortium name="Pathogen Informatics"/>
        </authorList>
    </citation>
    <scope>NUCLEOTIDE SEQUENCE [LARGE SCALE GENOMIC DNA]</scope>
    <source>
        <strain>Denwood</strain>
        <strain evidence="2">Zambia</strain>
    </source>
</reference>